<dbReference type="InterPro" id="IPR016024">
    <property type="entry name" value="ARM-type_fold"/>
</dbReference>
<dbReference type="SUPFAM" id="SSF48371">
    <property type="entry name" value="ARM repeat"/>
    <property type="match status" value="1"/>
</dbReference>
<keyword evidence="1" id="KW-0694">RNA-binding</keyword>
<dbReference type="PANTHER" id="PTHR13389">
    <property type="entry name" value="PUMILIO HOMOLOG 3"/>
    <property type="match status" value="1"/>
</dbReference>
<dbReference type="FunCoup" id="W2RXT5">
    <property type="interactions" value="912"/>
</dbReference>
<name>W2RXT5_CYPE1</name>
<evidence type="ECO:0000256" key="2">
    <source>
        <dbReference type="SAM" id="MobiDB-lite"/>
    </source>
</evidence>
<dbReference type="GO" id="GO:0006417">
    <property type="term" value="P:regulation of translation"/>
    <property type="evidence" value="ECO:0007669"/>
    <property type="project" value="TreeGrafter"/>
</dbReference>
<dbReference type="InterPro" id="IPR012959">
    <property type="entry name" value="CPL_dom"/>
</dbReference>
<feature type="domain" description="CPL" evidence="3">
    <location>
        <begin position="407"/>
        <end position="533"/>
    </location>
</feature>
<dbReference type="EMBL" id="KB822719">
    <property type="protein sequence ID" value="ETN41326.1"/>
    <property type="molecule type" value="Genomic_DNA"/>
</dbReference>
<dbReference type="GO" id="GO:0005730">
    <property type="term" value="C:nucleolus"/>
    <property type="evidence" value="ECO:0007669"/>
    <property type="project" value="TreeGrafter"/>
</dbReference>
<evidence type="ECO:0000313" key="5">
    <source>
        <dbReference type="Proteomes" id="UP000030752"/>
    </source>
</evidence>
<protein>
    <recommendedName>
        <fullName evidence="3">CPL domain-containing protein</fullName>
    </recommendedName>
</protein>
<dbReference type="STRING" id="1220924.W2RXT5"/>
<dbReference type="GO" id="GO:0003729">
    <property type="term" value="F:mRNA binding"/>
    <property type="evidence" value="ECO:0007669"/>
    <property type="project" value="TreeGrafter"/>
</dbReference>
<dbReference type="GeneID" id="19970600"/>
<reference evidence="4 5" key="1">
    <citation type="submission" date="2013-03" db="EMBL/GenBank/DDBJ databases">
        <title>The Genome Sequence of Phialophora europaea CBS 101466.</title>
        <authorList>
            <consortium name="The Broad Institute Genomics Platform"/>
            <person name="Cuomo C."/>
            <person name="de Hoog S."/>
            <person name="Gorbushina A."/>
            <person name="Walker B."/>
            <person name="Young S.K."/>
            <person name="Zeng Q."/>
            <person name="Gargeya S."/>
            <person name="Fitzgerald M."/>
            <person name="Haas B."/>
            <person name="Abouelleil A."/>
            <person name="Allen A.W."/>
            <person name="Alvarado L."/>
            <person name="Arachchi H.M."/>
            <person name="Berlin A.M."/>
            <person name="Chapman S.B."/>
            <person name="Gainer-Dewar J."/>
            <person name="Goldberg J."/>
            <person name="Griggs A."/>
            <person name="Gujja S."/>
            <person name="Hansen M."/>
            <person name="Howarth C."/>
            <person name="Imamovic A."/>
            <person name="Ireland A."/>
            <person name="Larimer J."/>
            <person name="McCowan C."/>
            <person name="Murphy C."/>
            <person name="Pearson M."/>
            <person name="Poon T.W."/>
            <person name="Priest M."/>
            <person name="Roberts A."/>
            <person name="Saif S."/>
            <person name="Shea T."/>
            <person name="Sisk P."/>
            <person name="Sykes S."/>
            <person name="Wortman J."/>
            <person name="Nusbaum C."/>
            <person name="Birren B."/>
        </authorList>
    </citation>
    <scope>NUCLEOTIDE SEQUENCE [LARGE SCALE GENOMIC DNA]</scope>
    <source>
        <strain evidence="4 5">CBS 101466</strain>
    </source>
</reference>
<gene>
    <name evidence="4" type="ORF">HMPREF1541_03261</name>
</gene>
<dbReference type="VEuPathDB" id="FungiDB:HMPREF1541_03261"/>
<accession>W2RXT5</accession>
<proteinExistence type="predicted"/>
<evidence type="ECO:0000259" key="3">
    <source>
        <dbReference type="Pfam" id="PF08144"/>
    </source>
</evidence>
<dbReference type="Gene3D" id="1.25.10.10">
    <property type="entry name" value="Leucine-rich Repeat Variant"/>
    <property type="match status" value="1"/>
</dbReference>
<dbReference type="HOGENOM" id="CLU_013994_1_0_1"/>
<evidence type="ECO:0000313" key="4">
    <source>
        <dbReference type="EMBL" id="ETN41326.1"/>
    </source>
</evidence>
<sequence length="638" mass="71158">MAGTKRSADSAETKAYKKPKFEKFTAVGSKKSFPADKPKYGAAATDSKDKETVLNGKTSAETHREQKHLAAQRKASKPNADLIQRSKKIWERLRRKSHVPREEREQLVKELFEIITGRVKDFVFKHDSVRVIQCAVKYGSKEQKMMIARELKGCYRELAESKYAKFLVGKLVVVGDEARDLVVAEFSGWIKRGVRGSESGWILDDVYRGAATEGQKELLLREWYGPSVGLLNGEKGDLGTTGELKTILTAKPELRGPVMQHLKEMCNQLVQMKKTGFTMLHDALWQYWDNCVAGGPEEKEVMDWLRDDEEGDLVRNLAFTGSGSRLLCNCLAAGDAKYRRGLLGSLKGHVRLLASDTHGMRVLVTVSEVMDDTREVNKTLFKELLGKDMEEQLRKQELLGQINHLVARIPLLWPFNATPPKWLVSEEDIKIVEEVRERRKETSKKDPEKRRVELSEALSQPLLDFIAANAAALAETGYGCQFVAEVLLNGTGDKDEALQAVADLAAGSADETLQTPQAGRMLKTLVGGGHFDKTSGTIVQVDPPLNFHDRLYGAITAEDKDRVLQWATGPNSFSILAMLEAPGFTHKDELMQLLRTRSTDLEVDNVGARKILDLLGVQEQAEAIPAKSKTSKKRKSKA</sequence>
<dbReference type="InterPro" id="IPR011989">
    <property type="entry name" value="ARM-like"/>
</dbReference>
<dbReference type="OrthoDB" id="497380at2759"/>
<keyword evidence="5" id="KW-1185">Reference proteome</keyword>
<dbReference type="AlphaFoldDB" id="W2RXT5"/>
<dbReference type="InterPro" id="IPR040059">
    <property type="entry name" value="PUM3"/>
</dbReference>
<organism evidence="4 5">
    <name type="scientific">Cyphellophora europaea (strain CBS 101466)</name>
    <name type="common">Phialophora europaea</name>
    <dbReference type="NCBI Taxonomy" id="1220924"/>
    <lineage>
        <taxon>Eukaryota</taxon>
        <taxon>Fungi</taxon>
        <taxon>Dikarya</taxon>
        <taxon>Ascomycota</taxon>
        <taxon>Pezizomycotina</taxon>
        <taxon>Eurotiomycetes</taxon>
        <taxon>Chaetothyriomycetidae</taxon>
        <taxon>Chaetothyriales</taxon>
        <taxon>Cyphellophoraceae</taxon>
        <taxon>Cyphellophora</taxon>
    </lineage>
</organism>
<dbReference type="PANTHER" id="PTHR13389:SF0">
    <property type="entry name" value="PUMILIO HOMOLOG 3"/>
    <property type="match status" value="1"/>
</dbReference>
<dbReference type="RefSeq" id="XP_008715835.1">
    <property type="nucleotide sequence ID" value="XM_008717613.1"/>
</dbReference>
<dbReference type="eggNOG" id="KOG2050">
    <property type="taxonomic scope" value="Eukaryota"/>
</dbReference>
<dbReference type="Proteomes" id="UP000030752">
    <property type="component" value="Unassembled WGS sequence"/>
</dbReference>
<dbReference type="InParanoid" id="W2RXT5"/>
<evidence type="ECO:0000256" key="1">
    <source>
        <dbReference type="ARBA" id="ARBA00022884"/>
    </source>
</evidence>
<dbReference type="Pfam" id="PF08144">
    <property type="entry name" value="CPL"/>
    <property type="match status" value="1"/>
</dbReference>
<feature type="region of interest" description="Disordered" evidence="2">
    <location>
        <begin position="28"/>
        <end position="62"/>
    </location>
</feature>